<comment type="similarity">
    <text evidence="2">Belongs to the mitochondrion-specific ribosomal protein mL52 family.</text>
</comment>
<evidence type="ECO:0000256" key="3">
    <source>
        <dbReference type="ARBA" id="ARBA00022946"/>
    </source>
</evidence>
<evidence type="ECO:0000313" key="10">
    <source>
        <dbReference type="EMBL" id="CAL8086871.1"/>
    </source>
</evidence>
<keyword evidence="4" id="KW-0689">Ribosomal protein</keyword>
<evidence type="ECO:0000256" key="9">
    <source>
        <dbReference type="SAM" id="MobiDB-lite"/>
    </source>
</evidence>
<keyword evidence="5" id="KW-0496">Mitochondrion</keyword>
<accession>A0ABP1Q2V1</accession>
<dbReference type="EMBL" id="CAXLJM020000020">
    <property type="protein sequence ID" value="CAL8086871.1"/>
    <property type="molecule type" value="Genomic_DNA"/>
</dbReference>
<dbReference type="Proteomes" id="UP001642540">
    <property type="component" value="Unassembled WGS sequence"/>
</dbReference>
<comment type="subcellular location">
    <subcellularLocation>
        <location evidence="1">Mitochondrion</location>
    </subcellularLocation>
</comment>
<evidence type="ECO:0000256" key="1">
    <source>
        <dbReference type="ARBA" id="ARBA00004173"/>
    </source>
</evidence>
<evidence type="ECO:0000256" key="6">
    <source>
        <dbReference type="ARBA" id="ARBA00023274"/>
    </source>
</evidence>
<proteinExistence type="inferred from homology"/>
<gene>
    <name evidence="10" type="ORF">ODALV1_LOCUS6570</name>
</gene>
<keyword evidence="11" id="KW-1185">Reference proteome</keyword>
<keyword evidence="6" id="KW-0687">Ribonucleoprotein</keyword>
<evidence type="ECO:0000256" key="7">
    <source>
        <dbReference type="ARBA" id="ARBA00035181"/>
    </source>
</evidence>
<feature type="region of interest" description="Disordered" evidence="9">
    <location>
        <begin position="119"/>
        <end position="153"/>
    </location>
</feature>
<dbReference type="InterPro" id="IPR034596">
    <property type="entry name" value="Ribosomal_mL52"/>
</dbReference>
<evidence type="ECO:0000256" key="2">
    <source>
        <dbReference type="ARBA" id="ARBA00007232"/>
    </source>
</evidence>
<evidence type="ECO:0000256" key="5">
    <source>
        <dbReference type="ARBA" id="ARBA00023128"/>
    </source>
</evidence>
<sequence>MLSNRLIMSGLRSYWTPLRVLSQSRLTDTERCSFFGGTHNHVFIHTSSKQCYPGQDWRKKRGMPGNPNAYGPLTDGPDYSFLDGRPTPPGTGKIKRAIEQKELATKILKLSAEVDFAVTHHESRVKNEEARRKKVIDSKLKPKGNLPPEIGSR</sequence>
<keyword evidence="3" id="KW-0809">Transit peptide</keyword>
<organism evidence="10 11">
    <name type="scientific">Orchesella dallaii</name>
    <dbReference type="NCBI Taxonomy" id="48710"/>
    <lineage>
        <taxon>Eukaryota</taxon>
        <taxon>Metazoa</taxon>
        <taxon>Ecdysozoa</taxon>
        <taxon>Arthropoda</taxon>
        <taxon>Hexapoda</taxon>
        <taxon>Collembola</taxon>
        <taxon>Entomobryomorpha</taxon>
        <taxon>Entomobryoidea</taxon>
        <taxon>Orchesellidae</taxon>
        <taxon>Orchesellinae</taxon>
        <taxon>Orchesella</taxon>
    </lineage>
</organism>
<evidence type="ECO:0000256" key="8">
    <source>
        <dbReference type="ARBA" id="ARBA00035425"/>
    </source>
</evidence>
<name>A0ABP1Q2V1_9HEXA</name>
<dbReference type="PANTHER" id="PTHR34090">
    <property type="entry name" value="39S RIBOSOMAL PROTEIN L52, MITOCHONDRIAL"/>
    <property type="match status" value="1"/>
</dbReference>
<protein>
    <recommendedName>
        <fullName evidence="7">Large ribosomal subunit protein mL52</fullName>
    </recommendedName>
    <alternativeName>
        <fullName evidence="8">39S ribosomal protein L52, mitochondrial</fullName>
    </alternativeName>
</protein>
<dbReference type="PANTHER" id="PTHR34090:SF1">
    <property type="entry name" value="LARGE RIBOSOMAL SUBUNIT PROTEIN ML52"/>
    <property type="match status" value="1"/>
</dbReference>
<feature type="compositionally biased region" description="Basic and acidic residues" evidence="9">
    <location>
        <begin position="119"/>
        <end position="140"/>
    </location>
</feature>
<evidence type="ECO:0000313" key="11">
    <source>
        <dbReference type="Proteomes" id="UP001642540"/>
    </source>
</evidence>
<dbReference type="Pfam" id="PF18699">
    <property type="entry name" value="MRPL52"/>
    <property type="match status" value="1"/>
</dbReference>
<evidence type="ECO:0000256" key="4">
    <source>
        <dbReference type="ARBA" id="ARBA00022980"/>
    </source>
</evidence>
<reference evidence="10 11" key="1">
    <citation type="submission" date="2024-08" db="EMBL/GenBank/DDBJ databases">
        <authorList>
            <person name="Cucini C."/>
            <person name="Frati F."/>
        </authorList>
    </citation>
    <scope>NUCLEOTIDE SEQUENCE [LARGE SCALE GENOMIC DNA]</scope>
</reference>
<comment type="caution">
    <text evidence="10">The sequence shown here is derived from an EMBL/GenBank/DDBJ whole genome shotgun (WGS) entry which is preliminary data.</text>
</comment>